<evidence type="ECO:0000313" key="2">
    <source>
        <dbReference type="Proteomes" id="UP000070587"/>
    </source>
</evidence>
<dbReference type="Proteomes" id="UP000070587">
    <property type="component" value="Chromosome"/>
</dbReference>
<evidence type="ECO:0000313" key="1">
    <source>
        <dbReference type="EMBL" id="AMM54020.1"/>
    </source>
</evidence>
<dbReference type="PATRIC" id="fig|1609559.3.peg.1184"/>
<dbReference type="KEGG" id="pyc:TQ32_05675"/>
<sequence length="140" mass="15782">MPNTPPYGYYSYGRRIGQREGYKAGYNSGYRSGYSSGYEKGLNEGYSKGYQEGYSKGYTEGYKKHESEVKQIINTQINKLLYEDILDENVVLEILDKVFSIGGVSGDKLTIALHVLTLLLEGDIYGAKVLREVAQLWDII</sequence>
<evidence type="ECO:0008006" key="3">
    <source>
        <dbReference type="Google" id="ProtNLM"/>
    </source>
</evidence>
<gene>
    <name evidence="1" type="ORF">TQ32_05675</name>
</gene>
<reference evidence="1 2" key="2">
    <citation type="journal article" date="2016" name="Int. J. Syst. Evol. Microbiol.">
        <title>Pyrococcus kukulkanii sp. nov., a hyperthermophilic, piezophilic archaeon isolated from a deep-sea hydrothermal vent.</title>
        <authorList>
            <person name="Callac N."/>
            <person name="Oger P."/>
            <person name="Lesongeur F."/>
            <person name="Rattray J.E."/>
            <person name="Vannier P."/>
            <person name="Michoud G."/>
            <person name="Beauverger M."/>
            <person name="Gayet N."/>
            <person name="Rouxel O."/>
            <person name="Jebbar M."/>
            <person name="Godfroy A."/>
        </authorList>
    </citation>
    <scope>NUCLEOTIDE SEQUENCE [LARGE SCALE GENOMIC DNA]</scope>
    <source>
        <strain evidence="1 2">NCB100</strain>
    </source>
</reference>
<organism evidence="1 2">
    <name type="scientific">Pyrococcus kukulkanii</name>
    <dbReference type="NCBI Taxonomy" id="1609559"/>
    <lineage>
        <taxon>Archaea</taxon>
        <taxon>Methanobacteriati</taxon>
        <taxon>Methanobacteriota</taxon>
        <taxon>Thermococci</taxon>
        <taxon>Thermococcales</taxon>
        <taxon>Thermococcaceae</taxon>
        <taxon>Pyrococcus</taxon>
    </lineage>
</organism>
<reference evidence="2" key="1">
    <citation type="submission" date="2015-02" db="EMBL/GenBank/DDBJ databases">
        <title>Pyrococcus kukulkanii sp. nov., a novel hyperthermophilic archaeon isolated from a deep-sea hydrothermal vent at the Guaymas Basin.</title>
        <authorList>
            <person name="Oger P.M."/>
            <person name="Callac N."/>
            <person name="Jebbar M."/>
            <person name="Godfroy A."/>
        </authorList>
    </citation>
    <scope>NUCLEOTIDE SEQUENCE [LARGE SCALE GENOMIC DNA]</scope>
    <source>
        <strain evidence="2">NCB100</strain>
    </source>
</reference>
<proteinExistence type="predicted"/>
<dbReference type="RefSeq" id="WP_068322125.1">
    <property type="nucleotide sequence ID" value="NZ_CP010835.1"/>
</dbReference>
<dbReference type="EMBL" id="CP010835">
    <property type="protein sequence ID" value="AMM54020.1"/>
    <property type="molecule type" value="Genomic_DNA"/>
</dbReference>
<name>A0A127B9H4_9EURY</name>
<dbReference type="STRING" id="1609559.TQ32_05675"/>
<protein>
    <recommendedName>
        <fullName evidence="3">Essential protein Yae1 N-terminal domain-containing protein</fullName>
    </recommendedName>
</protein>
<dbReference type="GeneID" id="28491304"/>
<accession>A0A127B9H4</accession>
<dbReference type="AlphaFoldDB" id="A0A127B9H4"/>